<proteinExistence type="predicted"/>
<dbReference type="AlphaFoldDB" id="D2UYH1"/>
<keyword evidence="1" id="KW-0472">Membrane</keyword>
<protein>
    <submittedName>
        <fullName evidence="2">Predicted protein</fullName>
    </submittedName>
</protein>
<dbReference type="RefSeq" id="XP_002683535.1">
    <property type="nucleotide sequence ID" value="XM_002683489.1"/>
</dbReference>
<accession>D2UYH1</accession>
<dbReference type="Proteomes" id="UP000006671">
    <property type="component" value="Unassembled WGS sequence"/>
</dbReference>
<organism evidence="3">
    <name type="scientific">Naegleria gruberi</name>
    <name type="common">Amoeba</name>
    <dbReference type="NCBI Taxonomy" id="5762"/>
    <lineage>
        <taxon>Eukaryota</taxon>
        <taxon>Discoba</taxon>
        <taxon>Heterolobosea</taxon>
        <taxon>Tetramitia</taxon>
        <taxon>Eutetramitia</taxon>
        <taxon>Vahlkampfiidae</taxon>
        <taxon>Naegleria</taxon>
    </lineage>
</organism>
<dbReference type="EMBL" id="GG738845">
    <property type="protein sequence ID" value="EFC50791.1"/>
    <property type="molecule type" value="Genomic_DNA"/>
</dbReference>
<dbReference type="OrthoDB" id="10408276at2759"/>
<evidence type="ECO:0000313" key="3">
    <source>
        <dbReference type="Proteomes" id="UP000006671"/>
    </source>
</evidence>
<dbReference type="InParanoid" id="D2UYH1"/>
<evidence type="ECO:0000256" key="1">
    <source>
        <dbReference type="SAM" id="Phobius"/>
    </source>
</evidence>
<dbReference type="VEuPathDB" id="AmoebaDB:NAEGRDRAFT_61468"/>
<dbReference type="GeneID" id="8855406"/>
<sequence>MIKQSKSAFNQGRIIRATIVTKTHNCCNNDTFRQHYLISGKEFGKSFSTWNKLLNNDVEEERKKDRKEAQEKMYNIKRELSEFLTAKLDGSKRKEKQEERIKLAQNLGNVMIVAGFIVGLIYYVVSVDSICGFIVKIICYYH</sequence>
<feature type="transmembrane region" description="Helical" evidence="1">
    <location>
        <begin position="103"/>
        <end position="125"/>
    </location>
</feature>
<dbReference type="KEGG" id="ngr:NAEGRDRAFT_61468"/>
<keyword evidence="1" id="KW-0812">Transmembrane</keyword>
<evidence type="ECO:0000313" key="2">
    <source>
        <dbReference type="EMBL" id="EFC50791.1"/>
    </source>
</evidence>
<reference evidence="2 3" key="1">
    <citation type="journal article" date="2010" name="Cell">
        <title>The genome of Naegleria gruberi illuminates early eukaryotic versatility.</title>
        <authorList>
            <person name="Fritz-Laylin L.K."/>
            <person name="Prochnik S.E."/>
            <person name="Ginger M.L."/>
            <person name="Dacks J.B."/>
            <person name="Carpenter M.L."/>
            <person name="Field M.C."/>
            <person name="Kuo A."/>
            <person name="Paredez A."/>
            <person name="Chapman J."/>
            <person name="Pham J."/>
            <person name="Shu S."/>
            <person name="Neupane R."/>
            <person name="Cipriano M."/>
            <person name="Mancuso J."/>
            <person name="Tu H."/>
            <person name="Salamov A."/>
            <person name="Lindquist E."/>
            <person name="Shapiro H."/>
            <person name="Lucas S."/>
            <person name="Grigoriev I.V."/>
            <person name="Cande W.Z."/>
            <person name="Fulton C."/>
            <person name="Rokhsar D.S."/>
            <person name="Dawson S.C."/>
        </authorList>
    </citation>
    <scope>NUCLEOTIDE SEQUENCE [LARGE SCALE GENOMIC DNA]</scope>
    <source>
        <strain evidence="2 3">NEG-M</strain>
    </source>
</reference>
<keyword evidence="1" id="KW-1133">Transmembrane helix</keyword>
<name>D2UYH1_NAEGR</name>
<keyword evidence="3" id="KW-1185">Reference proteome</keyword>
<gene>
    <name evidence="2" type="ORF">NAEGRDRAFT_61468</name>
</gene>